<dbReference type="GO" id="GO:0003680">
    <property type="term" value="F:minor groove of adenine-thymine-rich DNA binding"/>
    <property type="evidence" value="ECO:0007669"/>
    <property type="project" value="UniProtKB-UniRule"/>
</dbReference>
<evidence type="ECO:0000259" key="5">
    <source>
        <dbReference type="PROSITE" id="PS51742"/>
    </source>
</evidence>
<comment type="caution">
    <text evidence="6">The sequence shown here is derived from an EMBL/GenBank/DDBJ whole genome shotgun (WGS) entry which is preliminary data.</text>
</comment>
<evidence type="ECO:0000313" key="7">
    <source>
        <dbReference type="Proteomes" id="UP000734854"/>
    </source>
</evidence>
<dbReference type="PROSITE" id="PS51742">
    <property type="entry name" value="PPC"/>
    <property type="match status" value="1"/>
</dbReference>
<comment type="domain">
    <text evidence="3">The PPC domain mediates interactions between AHL proteins.</text>
</comment>
<sequence>MEESGGGVASPAVAPGANGEVVGAAAEEKMEQKNTPQGGGVAEATKKEKLGREGDVVAIVASAAEERNGGQGGGAAEVSGVAGAAATGFGVASVGVRKKRGRPRKYAPDGSLARPLNPRPLSASVPVGEYTPATAVGAVMKLGRGWPEGVGFREAPQFSFQVESSGTLQGEMVACSAGANFTPHILTVACGEDITMKIISFSQQGPKAICILSANGVVSNVTLRQPDSFGGTLTYEGRFQLLSLSGSFIPSENGGTRSRSGGMSVSLASADGRVIGGGIAGLLVAASPVQVVVGSFLPSYRLEQKVKKNSKVEIVSQPLPMLTIPFSSKEVEGDPCDSKAHSSPKTSKSNPTTLSFSSFKLENWPAPPPLQSVPGTRNSVLA</sequence>
<dbReference type="FunFam" id="3.30.1330.80:FF:000003">
    <property type="entry name" value="AT-hook motif nuclear-localized protein 1-like"/>
    <property type="match status" value="1"/>
</dbReference>
<dbReference type="PANTHER" id="PTHR31500">
    <property type="entry name" value="AT-HOOK MOTIF NUCLEAR-LOCALIZED PROTEIN 9"/>
    <property type="match status" value="1"/>
</dbReference>
<keyword evidence="3" id="KW-0804">Transcription</keyword>
<keyword evidence="3" id="KW-0238">DNA-binding</keyword>
<dbReference type="Pfam" id="PF03479">
    <property type="entry name" value="PCC"/>
    <property type="match status" value="1"/>
</dbReference>
<feature type="compositionally biased region" description="Low complexity" evidence="4">
    <location>
        <begin position="343"/>
        <end position="355"/>
    </location>
</feature>
<feature type="compositionally biased region" description="Low complexity" evidence="4">
    <location>
        <begin position="9"/>
        <end position="25"/>
    </location>
</feature>
<keyword evidence="3" id="KW-0805">Transcription regulation</keyword>
<evidence type="ECO:0000256" key="4">
    <source>
        <dbReference type="SAM" id="MobiDB-lite"/>
    </source>
</evidence>
<feature type="region of interest" description="Disordered" evidence="4">
    <location>
        <begin position="327"/>
        <end position="382"/>
    </location>
</feature>
<keyword evidence="7" id="KW-1185">Reference proteome</keyword>
<feature type="compositionally biased region" description="Basic and acidic residues" evidence="4">
    <location>
        <begin position="329"/>
        <end position="340"/>
    </location>
</feature>
<dbReference type="CDD" id="cd11378">
    <property type="entry name" value="DUF296"/>
    <property type="match status" value="1"/>
</dbReference>
<keyword evidence="2 3" id="KW-0539">Nucleus</keyword>
<dbReference type="OrthoDB" id="780347at2759"/>
<comment type="function">
    <text evidence="3">Transcription factor that specifically binds AT-rich DNA sequences related to the nuclear matrix attachment regions (MARs).</text>
</comment>
<accession>A0A8J5HFG7</accession>
<dbReference type="EMBL" id="JACMSC010000004">
    <property type="protein sequence ID" value="KAG6525835.1"/>
    <property type="molecule type" value="Genomic_DNA"/>
</dbReference>
<feature type="domain" description="PPC" evidence="5">
    <location>
        <begin position="178"/>
        <end position="318"/>
    </location>
</feature>
<evidence type="ECO:0000313" key="6">
    <source>
        <dbReference type="EMBL" id="KAG6525835.1"/>
    </source>
</evidence>
<dbReference type="Proteomes" id="UP000734854">
    <property type="component" value="Unassembled WGS sequence"/>
</dbReference>
<protein>
    <recommendedName>
        <fullName evidence="3">AT-hook motif nuclear-localized protein</fullName>
    </recommendedName>
</protein>
<evidence type="ECO:0000256" key="3">
    <source>
        <dbReference type="RuleBase" id="RU367031"/>
    </source>
</evidence>
<feature type="region of interest" description="Disordered" evidence="4">
    <location>
        <begin position="1"/>
        <end position="48"/>
    </location>
</feature>
<proteinExistence type="predicted"/>
<evidence type="ECO:0000256" key="2">
    <source>
        <dbReference type="ARBA" id="ARBA00023242"/>
    </source>
</evidence>
<organism evidence="6 7">
    <name type="scientific">Zingiber officinale</name>
    <name type="common">Ginger</name>
    <name type="synonym">Amomum zingiber</name>
    <dbReference type="NCBI Taxonomy" id="94328"/>
    <lineage>
        <taxon>Eukaryota</taxon>
        <taxon>Viridiplantae</taxon>
        <taxon>Streptophyta</taxon>
        <taxon>Embryophyta</taxon>
        <taxon>Tracheophyta</taxon>
        <taxon>Spermatophyta</taxon>
        <taxon>Magnoliopsida</taxon>
        <taxon>Liliopsida</taxon>
        <taxon>Zingiberales</taxon>
        <taxon>Zingiberaceae</taxon>
        <taxon>Zingiber</taxon>
    </lineage>
</organism>
<dbReference type="InterPro" id="IPR005175">
    <property type="entry name" value="PPC_dom"/>
</dbReference>
<evidence type="ECO:0000256" key="1">
    <source>
        <dbReference type="ARBA" id="ARBA00004123"/>
    </source>
</evidence>
<feature type="compositionally biased region" description="Polar residues" evidence="4">
    <location>
        <begin position="373"/>
        <end position="382"/>
    </location>
</feature>
<reference evidence="6 7" key="1">
    <citation type="submission" date="2020-08" db="EMBL/GenBank/DDBJ databases">
        <title>Plant Genome Project.</title>
        <authorList>
            <person name="Zhang R.-G."/>
        </authorList>
    </citation>
    <scope>NUCLEOTIDE SEQUENCE [LARGE SCALE GENOMIC DNA]</scope>
    <source>
        <tissue evidence="6">Rhizome</tissue>
    </source>
</reference>
<dbReference type="PANTHER" id="PTHR31500:SF96">
    <property type="entry name" value="AT-HOOK MOTIF NUCLEAR-LOCALIZED PROTEIN 7"/>
    <property type="match status" value="1"/>
</dbReference>
<comment type="subcellular location">
    <subcellularLocation>
        <location evidence="1 3">Nucleus</location>
    </subcellularLocation>
</comment>
<feature type="region of interest" description="Disordered" evidence="4">
    <location>
        <begin position="96"/>
        <end position="124"/>
    </location>
</feature>
<dbReference type="GO" id="GO:0005634">
    <property type="term" value="C:nucleus"/>
    <property type="evidence" value="ECO:0007669"/>
    <property type="project" value="UniProtKB-SubCell"/>
</dbReference>
<dbReference type="InterPro" id="IPR039605">
    <property type="entry name" value="AHL"/>
</dbReference>
<dbReference type="AlphaFoldDB" id="A0A8J5HFG7"/>
<name>A0A8J5HFG7_ZINOF</name>
<gene>
    <name evidence="6" type="ORF">ZIOFF_015806</name>
</gene>
<feature type="compositionally biased region" description="Basic residues" evidence="4">
    <location>
        <begin position="96"/>
        <end position="105"/>
    </location>
</feature>